<dbReference type="AlphaFoldDB" id="A0A101LUL6"/>
<evidence type="ECO:0000313" key="1">
    <source>
        <dbReference type="EMBL" id="KUM45641.1"/>
    </source>
</evidence>
<reference evidence="1" key="1">
    <citation type="journal article" date="2015" name="Genome Biol. Evol.">
        <title>Organellar Genomes of White Spruce (Picea glauca): Assembly and Annotation.</title>
        <authorList>
            <person name="Jackman S.D."/>
            <person name="Warren R.L."/>
            <person name="Gibb E.A."/>
            <person name="Vandervalk B.P."/>
            <person name="Mohamadi H."/>
            <person name="Chu J."/>
            <person name="Raymond A."/>
            <person name="Pleasance S."/>
            <person name="Coope R."/>
            <person name="Wildung M.R."/>
            <person name="Ritland C.E."/>
            <person name="Bousquet J."/>
            <person name="Jones S.J."/>
            <person name="Bohlmann J."/>
            <person name="Birol I."/>
        </authorList>
    </citation>
    <scope>NUCLEOTIDE SEQUENCE [LARGE SCALE GENOMIC DNA]</scope>
    <source>
        <tissue evidence="1">Flushing bud</tissue>
    </source>
</reference>
<name>A0A101LUL6_PICGL</name>
<organism evidence="1">
    <name type="scientific">Picea glauca</name>
    <name type="common">White spruce</name>
    <name type="synonym">Pinus glauca</name>
    <dbReference type="NCBI Taxonomy" id="3330"/>
    <lineage>
        <taxon>Eukaryota</taxon>
        <taxon>Viridiplantae</taxon>
        <taxon>Streptophyta</taxon>
        <taxon>Embryophyta</taxon>
        <taxon>Tracheophyta</taxon>
        <taxon>Spermatophyta</taxon>
        <taxon>Pinopsida</taxon>
        <taxon>Pinidae</taxon>
        <taxon>Conifers I</taxon>
        <taxon>Pinales</taxon>
        <taxon>Pinaceae</taxon>
        <taxon>Picea</taxon>
    </lineage>
</organism>
<comment type="caution">
    <text evidence="1">The sequence shown here is derived from an EMBL/GenBank/DDBJ whole genome shotgun (WGS) entry which is preliminary data.</text>
</comment>
<accession>A0A101LUL6</accession>
<proteinExistence type="predicted"/>
<protein>
    <submittedName>
        <fullName evidence="1">Uncharacterized protein</fullName>
    </submittedName>
</protein>
<sequence>MRSVLVNLCFVSFHLSPMGSNPMELAVCLIKLSLDLPPIQAFLLSFMSEFPPIFMSLSYRLEGVGLSSSGTSTPLALESSDGVVNGPGREFKIDSFLRRCNRMIHSALGSCS</sequence>
<geneLocation type="mitochondrion" evidence="1"/>
<gene>
    <name evidence="1" type="ORF">ABT39_MTgene2477</name>
</gene>
<keyword evidence="1" id="KW-0496">Mitochondrion</keyword>
<dbReference type="EMBL" id="LKAM01000017">
    <property type="protein sequence ID" value="KUM45641.1"/>
    <property type="molecule type" value="Genomic_DNA"/>
</dbReference>